<gene>
    <name evidence="1" type="ORF">UFOPK1591_00077</name>
</gene>
<protein>
    <submittedName>
        <fullName evidence="1">Unannotated protein</fullName>
    </submittedName>
</protein>
<dbReference type="AlphaFoldDB" id="A0A6J6CJW5"/>
<name>A0A6J6CJW5_9ZZZZ</name>
<dbReference type="PANTHER" id="PTHR11220:SF58">
    <property type="entry name" value="SOUL HEME-BINDING FAMILY PROTEIN"/>
    <property type="match status" value="1"/>
</dbReference>
<reference evidence="1" key="1">
    <citation type="submission" date="2020-05" db="EMBL/GenBank/DDBJ databases">
        <authorList>
            <person name="Chiriac C."/>
            <person name="Salcher M."/>
            <person name="Ghai R."/>
            <person name="Kavagutti S V."/>
        </authorList>
    </citation>
    <scope>NUCLEOTIDE SEQUENCE</scope>
</reference>
<dbReference type="Pfam" id="PF04832">
    <property type="entry name" value="SOUL"/>
    <property type="match status" value="1"/>
</dbReference>
<dbReference type="SUPFAM" id="SSF55136">
    <property type="entry name" value="Probable bacterial effector-binding domain"/>
    <property type="match status" value="1"/>
</dbReference>
<dbReference type="PANTHER" id="PTHR11220">
    <property type="entry name" value="HEME-BINDING PROTEIN-RELATED"/>
    <property type="match status" value="1"/>
</dbReference>
<accession>A0A6J6CJW5</accession>
<dbReference type="InterPro" id="IPR011256">
    <property type="entry name" value="Reg_factor_effector_dom_sf"/>
</dbReference>
<dbReference type="InterPro" id="IPR006917">
    <property type="entry name" value="SOUL_heme-bd"/>
</dbReference>
<sequence length="173" mass="19304">MTEQMPYTVVAKRDGYELRRYDPAILVQVTVTGDSQSAGSMGFGPLVRYISGDNMPGRRMAMTSPVLQESSTSSHHVISFVLPQDVSIDDIPRPRDARVSTRAVAAREMAARTYIGRWTQRKFDDNAADLIANLARDGLTAVGLPSWARYDPPWTPPFLRRNEVLVELAPARR</sequence>
<evidence type="ECO:0000313" key="1">
    <source>
        <dbReference type="EMBL" id="CAB4551647.1"/>
    </source>
</evidence>
<proteinExistence type="predicted"/>
<dbReference type="EMBL" id="CAEZTD010000003">
    <property type="protein sequence ID" value="CAB4551647.1"/>
    <property type="molecule type" value="Genomic_DNA"/>
</dbReference>
<organism evidence="1">
    <name type="scientific">freshwater metagenome</name>
    <dbReference type="NCBI Taxonomy" id="449393"/>
    <lineage>
        <taxon>unclassified sequences</taxon>
        <taxon>metagenomes</taxon>
        <taxon>ecological metagenomes</taxon>
    </lineage>
</organism>
<dbReference type="Gene3D" id="3.20.80.10">
    <property type="entry name" value="Regulatory factor, effector binding domain"/>
    <property type="match status" value="1"/>
</dbReference>